<sequence length="203" mass="22569">MSILESSFFDTRRVSLFHTIQLIIIIAIIIVTIYRMTMPGVKGILVIQYQILTQKAKRLRQFANYKLFAIFNVMEVVGWGVATVFQFLSIKKVCIGTSCTLQWVEVTLSIIVFIVAQQPAVSTTLDFLHRRNRNTGLAQEPILPSGRNNGVYVAAGNEMGNLRDTSPYNQVHENGSACHGAHGGVYQSANADLSGQGQIYYKP</sequence>
<feature type="transmembrane region" description="Helical" evidence="1">
    <location>
        <begin position="67"/>
        <end position="88"/>
    </location>
</feature>
<accession>A0AAE8N1E8</accession>
<dbReference type="EMBL" id="ONZQ02000008">
    <property type="protein sequence ID" value="SPO03678.1"/>
    <property type="molecule type" value="Genomic_DNA"/>
</dbReference>
<name>A0AAE8N1E8_9PEZI</name>
<organism evidence="2 3">
    <name type="scientific">Cephalotrichum gorgonifer</name>
    <dbReference type="NCBI Taxonomy" id="2041049"/>
    <lineage>
        <taxon>Eukaryota</taxon>
        <taxon>Fungi</taxon>
        <taxon>Dikarya</taxon>
        <taxon>Ascomycota</taxon>
        <taxon>Pezizomycotina</taxon>
        <taxon>Sordariomycetes</taxon>
        <taxon>Hypocreomycetidae</taxon>
        <taxon>Microascales</taxon>
        <taxon>Microascaceae</taxon>
        <taxon>Cephalotrichum</taxon>
    </lineage>
</organism>
<dbReference type="AlphaFoldDB" id="A0AAE8N1E8"/>
<dbReference type="Proteomes" id="UP001187682">
    <property type="component" value="Unassembled WGS sequence"/>
</dbReference>
<comment type="caution">
    <text evidence="2">The sequence shown here is derived from an EMBL/GenBank/DDBJ whole genome shotgun (WGS) entry which is preliminary data.</text>
</comment>
<proteinExistence type="predicted"/>
<keyword evidence="1" id="KW-1133">Transmembrane helix</keyword>
<evidence type="ECO:0000313" key="3">
    <source>
        <dbReference type="Proteomes" id="UP001187682"/>
    </source>
</evidence>
<gene>
    <name evidence="2" type="ORF">DNG_06361</name>
</gene>
<evidence type="ECO:0000313" key="2">
    <source>
        <dbReference type="EMBL" id="SPO03678.1"/>
    </source>
</evidence>
<protein>
    <submittedName>
        <fullName evidence="2">Uncharacterized protein</fullName>
    </submittedName>
</protein>
<reference evidence="2" key="1">
    <citation type="submission" date="2018-03" db="EMBL/GenBank/DDBJ databases">
        <authorList>
            <person name="Guldener U."/>
        </authorList>
    </citation>
    <scope>NUCLEOTIDE SEQUENCE</scope>
</reference>
<keyword evidence="1" id="KW-0472">Membrane</keyword>
<feature type="transmembrane region" description="Helical" evidence="1">
    <location>
        <begin position="15"/>
        <end position="34"/>
    </location>
</feature>
<keyword evidence="1" id="KW-0812">Transmembrane</keyword>
<keyword evidence="3" id="KW-1185">Reference proteome</keyword>
<evidence type="ECO:0000256" key="1">
    <source>
        <dbReference type="SAM" id="Phobius"/>
    </source>
</evidence>